<keyword evidence="2" id="KW-1185">Reference proteome</keyword>
<dbReference type="Proteomes" id="UP000596742">
    <property type="component" value="Unassembled WGS sequence"/>
</dbReference>
<dbReference type="Gene3D" id="3.30.420.40">
    <property type="match status" value="1"/>
</dbReference>
<accession>A0A8B6EYB9</accession>
<sequence>MGRKEDALVVVAIDFGTTYSGYAYSFRDEYKKDHTKIYSNDVWRTEDGFATTKTPTTILFGKDGEFHSFGYEAEQTYTELTESGEADEYSYFTRFKMKLFQDESISTVHHPELKRKTRISRDLTLEDITSKGMKALKVFSESIRFLKEHFQKSSGIDEDFLTLAYEPEAAVIYCKEAAVRRKEGTEGCSLQSFDAGHQFLVLDCGGGTIDVTLYEVQNDSELKELSEPSGGPWSGTFVDQEYESFLKDLFGKDVWETYIKQCPEDFLDIKRKFEAKKRGIKESQKPKTTIPYPQSLYQTYCKIRKSLSRRPKEISSLQYCDCYERKAPI</sequence>
<dbReference type="InterPro" id="IPR043129">
    <property type="entry name" value="ATPase_NBD"/>
</dbReference>
<name>A0A8B6EYB9_MYTGA</name>
<organism evidence="1 2">
    <name type="scientific">Mytilus galloprovincialis</name>
    <name type="common">Mediterranean mussel</name>
    <dbReference type="NCBI Taxonomy" id="29158"/>
    <lineage>
        <taxon>Eukaryota</taxon>
        <taxon>Metazoa</taxon>
        <taxon>Spiralia</taxon>
        <taxon>Lophotrochozoa</taxon>
        <taxon>Mollusca</taxon>
        <taxon>Bivalvia</taxon>
        <taxon>Autobranchia</taxon>
        <taxon>Pteriomorphia</taxon>
        <taxon>Mytilida</taxon>
        <taxon>Mytiloidea</taxon>
        <taxon>Mytilidae</taxon>
        <taxon>Mytilinae</taxon>
        <taxon>Mytilus</taxon>
    </lineage>
</organism>
<evidence type="ECO:0000313" key="1">
    <source>
        <dbReference type="EMBL" id="VDI41658.1"/>
    </source>
</evidence>
<dbReference type="CDD" id="cd10229">
    <property type="entry name" value="ASKHA_NBD_HSP70_HSPA12"/>
    <property type="match status" value="1"/>
</dbReference>
<dbReference type="PANTHER" id="PTHR14187">
    <property type="entry name" value="ALPHA KINASE/ELONGATION FACTOR 2 KINASE"/>
    <property type="match status" value="1"/>
</dbReference>
<protein>
    <submittedName>
        <fullName evidence="1">Uncharacterized protein</fullName>
    </submittedName>
</protein>
<dbReference type="OrthoDB" id="6066366at2759"/>
<dbReference type="PANTHER" id="PTHR14187:SF5">
    <property type="entry name" value="HEAT SHOCK 70 KDA PROTEIN 12A"/>
    <property type="match status" value="1"/>
</dbReference>
<comment type="caution">
    <text evidence="1">The sequence shown here is derived from an EMBL/GenBank/DDBJ whole genome shotgun (WGS) entry which is preliminary data.</text>
</comment>
<dbReference type="SUPFAM" id="SSF53067">
    <property type="entry name" value="Actin-like ATPase domain"/>
    <property type="match status" value="2"/>
</dbReference>
<gene>
    <name evidence="1" type="ORF">MGAL_10B003948</name>
</gene>
<proteinExistence type="predicted"/>
<dbReference type="AlphaFoldDB" id="A0A8B6EYB9"/>
<reference evidence="1" key="1">
    <citation type="submission" date="2018-11" db="EMBL/GenBank/DDBJ databases">
        <authorList>
            <person name="Alioto T."/>
            <person name="Alioto T."/>
        </authorList>
    </citation>
    <scope>NUCLEOTIDE SEQUENCE</scope>
</reference>
<evidence type="ECO:0000313" key="2">
    <source>
        <dbReference type="Proteomes" id="UP000596742"/>
    </source>
</evidence>
<dbReference type="EMBL" id="UYJE01005922">
    <property type="protein sequence ID" value="VDI41658.1"/>
    <property type="molecule type" value="Genomic_DNA"/>
</dbReference>